<dbReference type="OrthoDB" id="9448174at2759"/>
<comment type="caution">
    <text evidence="5">The sequence shown here is derived from an EMBL/GenBank/DDBJ whole genome shotgun (WGS) entry which is preliminary data.</text>
</comment>
<dbReference type="EMBL" id="QUSF01000008">
    <property type="protein sequence ID" value="RLW07088.1"/>
    <property type="molecule type" value="Genomic_DNA"/>
</dbReference>
<keyword evidence="3" id="KW-0677">Repeat</keyword>
<evidence type="ECO:0000313" key="6">
    <source>
        <dbReference type="Proteomes" id="UP000276834"/>
    </source>
</evidence>
<accession>A0A3L8SRH9</accession>
<evidence type="ECO:0000256" key="2">
    <source>
        <dbReference type="ARBA" id="ARBA00022553"/>
    </source>
</evidence>
<keyword evidence="2" id="KW-0597">Phosphoprotein</keyword>
<protein>
    <submittedName>
        <fullName evidence="5">Uncharacterized protein</fullName>
    </submittedName>
</protein>
<dbReference type="PANTHER" id="PTHR14514">
    <property type="entry name" value="PKA ANCHORING PROTEIN"/>
    <property type="match status" value="1"/>
</dbReference>
<dbReference type="SUPFAM" id="SSF46966">
    <property type="entry name" value="Spectrin repeat"/>
    <property type="match status" value="1"/>
</dbReference>
<proteinExistence type="predicted"/>
<keyword evidence="6" id="KW-1185">Reference proteome</keyword>
<evidence type="ECO:0000256" key="1">
    <source>
        <dbReference type="ARBA" id="ARBA00004308"/>
    </source>
</evidence>
<organism evidence="5 6">
    <name type="scientific">Chloebia gouldiae</name>
    <name type="common">Gouldian finch</name>
    <name type="synonym">Erythrura gouldiae</name>
    <dbReference type="NCBI Taxonomy" id="44316"/>
    <lineage>
        <taxon>Eukaryota</taxon>
        <taxon>Metazoa</taxon>
        <taxon>Chordata</taxon>
        <taxon>Craniata</taxon>
        <taxon>Vertebrata</taxon>
        <taxon>Euteleostomi</taxon>
        <taxon>Archelosauria</taxon>
        <taxon>Archosauria</taxon>
        <taxon>Dinosauria</taxon>
        <taxon>Saurischia</taxon>
        <taxon>Theropoda</taxon>
        <taxon>Coelurosauria</taxon>
        <taxon>Aves</taxon>
        <taxon>Neognathae</taxon>
        <taxon>Neoaves</taxon>
        <taxon>Telluraves</taxon>
        <taxon>Australaves</taxon>
        <taxon>Passeriformes</taxon>
        <taxon>Passeroidea</taxon>
        <taxon>Passeridae</taxon>
        <taxon>Chloebia</taxon>
    </lineage>
</organism>
<dbReference type="Proteomes" id="UP000276834">
    <property type="component" value="Unassembled WGS sequence"/>
</dbReference>
<name>A0A3L8SRH9_CHLGU</name>
<evidence type="ECO:0000313" key="5">
    <source>
        <dbReference type="EMBL" id="RLW07088.1"/>
    </source>
</evidence>
<evidence type="ECO:0000256" key="4">
    <source>
        <dbReference type="ARBA" id="ARBA00023136"/>
    </source>
</evidence>
<dbReference type="AlphaFoldDB" id="A0A3L8SRH9"/>
<keyword evidence="4" id="KW-0472">Membrane</keyword>
<evidence type="ECO:0000256" key="3">
    <source>
        <dbReference type="ARBA" id="ARBA00022737"/>
    </source>
</evidence>
<dbReference type="Gene3D" id="1.20.58.60">
    <property type="match status" value="1"/>
</dbReference>
<sequence length="209" mass="23298">MFCCQLEELIRWLYTVVDVTGSWVPPSPDAESVLASLRRYLEFRKDVADHQSLTESVLERGEALLDCMASNSPALKETLALIAKQSEELESHAEHLYKSILAALGGKDGGQDKEGAAHGCSLDCKFIVVRQKGGRQVLAATSTRLLDWSALNFNIGLLCTTSCRSRTHSFFNLGSHGHERLFYICGILCTGFQKRNSKRICKFLQIEKQ</sequence>
<dbReference type="PANTHER" id="PTHR14514:SF2">
    <property type="entry name" value="A-KINASE ANCHOR PROTEIN 6"/>
    <property type="match status" value="1"/>
</dbReference>
<comment type="subcellular location">
    <subcellularLocation>
        <location evidence="1">Endomembrane system</location>
    </subcellularLocation>
</comment>
<reference evidence="5 6" key="1">
    <citation type="journal article" date="2018" name="Proc. R. Soc. B">
        <title>A non-coding region near Follistatin controls head colour polymorphism in the Gouldian finch.</title>
        <authorList>
            <person name="Toomey M.B."/>
            <person name="Marques C.I."/>
            <person name="Andrade P."/>
            <person name="Araujo P.M."/>
            <person name="Sabatino S."/>
            <person name="Gazda M.A."/>
            <person name="Afonso S."/>
            <person name="Lopes R.J."/>
            <person name="Corbo J.C."/>
            <person name="Carneiro M."/>
        </authorList>
    </citation>
    <scope>NUCLEOTIDE SEQUENCE [LARGE SCALE GENOMIC DNA]</scope>
    <source>
        <strain evidence="5">Red01</strain>
        <tissue evidence="5">Muscle</tissue>
    </source>
</reference>
<gene>
    <name evidence="5" type="ORF">DV515_00003927</name>
</gene>